<dbReference type="Proteomes" id="UP000317243">
    <property type="component" value="Unassembled WGS sequence"/>
</dbReference>
<dbReference type="InterPro" id="IPR000835">
    <property type="entry name" value="HTH_MarR-typ"/>
</dbReference>
<dbReference type="GO" id="GO:0006355">
    <property type="term" value="P:regulation of DNA-templated transcription"/>
    <property type="evidence" value="ECO:0007669"/>
    <property type="project" value="InterPro"/>
</dbReference>
<dbReference type="AlphaFoldDB" id="A0A5C5VT80"/>
<dbReference type="InterPro" id="IPR036390">
    <property type="entry name" value="WH_DNA-bd_sf"/>
</dbReference>
<dbReference type="InterPro" id="IPR036388">
    <property type="entry name" value="WH-like_DNA-bd_sf"/>
</dbReference>
<dbReference type="Pfam" id="PF12802">
    <property type="entry name" value="MarR_2"/>
    <property type="match status" value="1"/>
</dbReference>
<dbReference type="EMBL" id="SIHI01000046">
    <property type="protein sequence ID" value="TWT41293.1"/>
    <property type="molecule type" value="Genomic_DNA"/>
</dbReference>
<name>A0A5C5VT80_9PLAN</name>
<reference evidence="2 3" key="1">
    <citation type="submission" date="2019-02" db="EMBL/GenBank/DDBJ databases">
        <title>Deep-cultivation of Planctomycetes and their phenomic and genomic characterization uncovers novel biology.</title>
        <authorList>
            <person name="Wiegand S."/>
            <person name="Jogler M."/>
            <person name="Boedeker C."/>
            <person name="Pinto D."/>
            <person name="Vollmers J."/>
            <person name="Rivas-Marin E."/>
            <person name="Kohn T."/>
            <person name="Peeters S.H."/>
            <person name="Heuer A."/>
            <person name="Rast P."/>
            <person name="Oberbeckmann S."/>
            <person name="Bunk B."/>
            <person name="Jeske O."/>
            <person name="Meyerdierks A."/>
            <person name="Storesund J.E."/>
            <person name="Kallscheuer N."/>
            <person name="Luecker S."/>
            <person name="Lage O.M."/>
            <person name="Pohl T."/>
            <person name="Merkel B.J."/>
            <person name="Hornburger P."/>
            <person name="Mueller R.-W."/>
            <person name="Bruemmer F."/>
            <person name="Labrenz M."/>
            <person name="Spormann A.M."/>
            <person name="Op Den Camp H."/>
            <person name="Overmann J."/>
            <person name="Amann R."/>
            <person name="Jetten M.S.M."/>
            <person name="Mascher T."/>
            <person name="Medema M.H."/>
            <person name="Devos D.P."/>
            <person name="Kaster A.-K."/>
            <person name="Ovreas L."/>
            <person name="Rohde M."/>
            <person name="Galperin M.Y."/>
            <person name="Jogler C."/>
        </authorList>
    </citation>
    <scope>NUCLEOTIDE SEQUENCE [LARGE SCALE GENOMIC DNA]</scope>
    <source>
        <strain evidence="2 3">KOR42</strain>
    </source>
</reference>
<keyword evidence="3" id="KW-1185">Reference proteome</keyword>
<proteinExistence type="predicted"/>
<dbReference type="SUPFAM" id="SSF46785">
    <property type="entry name" value="Winged helix' DNA-binding domain"/>
    <property type="match status" value="1"/>
</dbReference>
<dbReference type="Gene3D" id="1.10.10.10">
    <property type="entry name" value="Winged helix-like DNA-binding domain superfamily/Winged helix DNA-binding domain"/>
    <property type="match status" value="1"/>
</dbReference>
<comment type="caution">
    <text evidence="2">The sequence shown here is derived from an EMBL/GenBank/DDBJ whole genome shotgun (WGS) entry which is preliminary data.</text>
</comment>
<dbReference type="GO" id="GO:0003677">
    <property type="term" value="F:DNA binding"/>
    <property type="evidence" value="ECO:0007669"/>
    <property type="project" value="InterPro"/>
</dbReference>
<gene>
    <name evidence="2" type="ORF">KOR42_48330</name>
</gene>
<evidence type="ECO:0000313" key="3">
    <source>
        <dbReference type="Proteomes" id="UP000317243"/>
    </source>
</evidence>
<accession>A0A5C5VT80</accession>
<evidence type="ECO:0000313" key="2">
    <source>
        <dbReference type="EMBL" id="TWT41293.1"/>
    </source>
</evidence>
<organism evidence="2 3">
    <name type="scientific">Thalassoglobus neptunius</name>
    <dbReference type="NCBI Taxonomy" id="1938619"/>
    <lineage>
        <taxon>Bacteria</taxon>
        <taxon>Pseudomonadati</taxon>
        <taxon>Planctomycetota</taxon>
        <taxon>Planctomycetia</taxon>
        <taxon>Planctomycetales</taxon>
        <taxon>Planctomycetaceae</taxon>
        <taxon>Thalassoglobus</taxon>
    </lineage>
</organism>
<protein>
    <submittedName>
        <fullName evidence="2">MarR family protein</fullName>
    </submittedName>
</protein>
<evidence type="ECO:0000259" key="1">
    <source>
        <dbReference type="Pfam" id="PF12802"/>
    </source>
</evidence>
<sequence length="48" mass="5480">MKLPLYYQSLLDSGVVQTRAELARYLGVSRARVTQVLKRLEKQNSKTA</sequence>
<dbReference type="OrthoDB" id="9961918at2"/>
<feature type="domain" description="HTH marR-type" evidence="1">
    <location>
        <begin position="18"/>
        <end position="44"/>
    </location>
</feature>